<organism evidence="3">
    <name type="scientific">Oppiella nova</name>
    <dbReference type="NCBI Taxonomy" id="334625"/>
    <lineage>
        <taxon>Eukaryota</taxon>
        <taxon>Metazoa</taxon>
        <taxon>Ecdysozoa</taxon>
        <taxon>Arthropoda</taxon>
        <taxon>Chelicerata</taxon>
        <taxon>Arachnida</taxon>
        <taxon>Acari</taxon>
        <taxon>Acariformes</taxon>
        <taxon>Sarcoptiformes</taxon>
        <taxon>Oribatida</taxon>
        <taxon>Brachypylina</taxon>
        <taxon>Oppioidea</taxon>
        <taxon>Oppiidae</taxon>
        <taxon>Oppiella</taxon>
    </lineage>
</organism>
<dbReference type="AlphaFoldDB" id="A0A7R9QVU2"/>
<feature type="non-terminal residue" evidence="3">
    <location>
        <position position="129"/>
    </location>
</feature>
<keyword evidence="1" id="KW-0732">Signal</keyword>
<name>A0A7R9QVU2_9ACAR</name>
<dbReference type="GO" id="GO:0036498">
    <property type="term" value="P:IRE1-mediated unfolded protein response"/>
    <property type="evidence" value="ECO:0007669"/>
    <property type="project" value="TreeGrafter"/>
</dbReference>
<dbReference type="SUPFAM" id="SSF46565">
    <property type="entry name" value="Chaperone J-domain"/>
    <property type="match status" value="1"/>
</dbReference>
<sequence>MSHILTFCIFSESFIVLFIFNHPLNDVLCADQPNGEDFYQLLGITRDADNRLIRKAFKQLALTTHPDKNPNDPKAHDNFLKITRAYEVLKDDEMRKKYDMYGEDGLKDEGTGRPQYHSWKYYNEDFGIY</sequence>
<accession>A0A7R9QVU2</accession>
<reference evidence="3" key="1">
    <citation type="submission" date="2020-11" db="EMBL/GenBank/DDBJ databases">
        <authorList>
            <person name="Tran Van P."/>
        </authorList>
    </citation>
    <scope>NUCLEOTIDE SEQUENCE</scope>
</reference>
<proteinExistence type="predicted"/>
<gene>
    <name evidence="3" type="ORF">ONB1V03_LOCUS16923</name>
</gene>
<dbReference type="FunFam" id="1.10.287.110:FF:000029">
    <property type="entry name" value="DnaJ homolog subfamily C member 10"/>
    <property type="match status" value="1"/>
</dbReference>
<dbReference type="GO" id="GO:0005788">
    <property type="term" value="C:endoplasmic reticulum lumen"/>
    <property type="evidence" value="ECO:0007669"/>
    <property type="project" value="TreeGrafter"/>
</dbReference>
<dbReference type="OrthoDB" id="259708at2759"/>
<dbReference type="Pfam" id="PF00226">
    <property type="entry name" value="DnaJ"/>
    <property type="match status" value="1"/>
</dbReference>
<dbReference type="PRINTS" id="PR00625">
    <property type="entry name" value="JDOMAIN"/>
</dbReference>
<dbReference type="Gene3D" id="1.10.287.110">
    <property type="entry name" value="DnaJ domain"/>
    <property type="match status" value="1"/>
</dbReference>
<feature type="signal peptide" evidence="1">
    <location>
        <begin position="1"/>
        <end position="29"/>
    </location>
</feature>
<protein>
    <recommendedName>
        <fullName evidence="2">J domain-containing protein</fullName>
    </recommendedName>
</protein>
<evidence type="ECO:0000313" key="3">
    <source>
        <dbReference type="EMBL" id="CAD7660353.1"/>
    </source>
</evidence>
<feature type="chain" id="PRO_5035593071" description="J domain-containing protein" evidence="1">
    <location>
        <begin position="30"/>
        <end position="129"/>
    </location>
</feature>
<dbReference type="PANTHER" id="PTHR44340">
    <property type="entry name" value="DNAJ HOMOLOG SUBFAMILY C MEMBER 10"/>
    <property type="match status" value="1"/>
</dbReference>
<evidence type="ECO:0000313" key="4">
    <source>
        <dbReference type="Proteomes" id="UP000728032"/>
    </source>
</evidence>
<dbReference type="GO" id="GO:0051787">
    <property type="term" value="F:misfolded protein binding"/>
    <property type="evidence" value="ECO:0007669"/>
    <property type="project" value="TreeGrafter"/>
</dbReference>
<dbReference type="GO" id="GO:0016671">
    <property type="term" value="F:oxidoreductase activity, acting on a sulfur group of donors, disulfide as acceptor"/>
    <property type="evidence" value="ECO:0007669"/>
    <property type="project" value="TreeGrafter"/>
</dbReference>
<dbReference type="PROSITE" id="PS50076">
    <property type="entry name" value="DNAJ_2"/>
    <property type="match status" value="1"/>
</dbReference>
<dbReference type="Proteomes" id="UP000728032">
    <property type="component" value="Unassembled WGS sequence"/>
</dbReference>
<dbReference type="SMART" id="SM00271">
    <property type="entry name" value="DnaJ"/>
    <property type="match status" value="1"/>
</dbReference>
<dbReference type="InterPro" id="IPR036869">
    <property type="entry name" value="J_dom_sf"/>
</dbReference>
<feature type="domain" description="J" evidence="2">
    <location>
        <begin position="37"/>
        <end position="102"/>
    </location>
</feature>
<dbReference type="GO" id="GO:0015035">
    <property type="term" value="F:protein-disulfide reductase activity"/>
    <property type="evidence" value="ECO:0007669"/>
    <property type="project" value="TreeGrafter"/>
</dbReference>
<dbReference type="PANTHER" id="PTHR44340:SF1">
    <property type="entry name" value="DNAJ HOMOLOG SUBFAMILY C MEMBER 10"/>
    <property type="match status" value="1"/>
</dbReference>
<dbReference type="InterPro" id="IPR001623">
    <property type="entry name" value="DnaJ_domain"/>
</dbReference>
<evidence type="ECO:0000259" key="2">
    <source>
        <dbReference type="PROSITE" id="PS50076"/>
    </source>
</evidence>
<dbReference type="CDD" id="cd06257">
    <property type="entry name" value="DnaJ"/>
    <property type="match status" value="1"/>
</dbReference>
<dbReference type="EMBL" id="OC934810">
    <property type="protein sequence ID" value="CAD7660353.1"/>
    <property type="molecule type" value="Genomic_DNA"/>
</dbReference>
<keyword evidence="4" id="KW-1185">Reference proteome</keyword>
<dbReference type="EMBL" id="CAJPVJ010019985">
    <property type="protein sequence ID" value="CAG2177491.1"/>
    <property type="molecule type" value="Genomic_DNA"/>
</dbReference>
<evidence type="ECO:0000256" key="1">
    <source>
        <dbReference type="SAM" id="SignalP"/>
    </source>
</evidence>
<dbReference type="InterPro" id="IPR052460">
    <property type="entry name" value="ER_disulfide_reductase"/>
</dbReference>